<keyword evidence="1" id="KW-0732">Signal</keyword>
<sequence>MKLYKILFVFALAMLTSCSSDDETVTINELEGLSKFKEITNDTHTIELYSPAGFLEQGYNEISLRIKNNTTNEYIKNASVEWMPLMHMTMMTHSCPKSTIEKTTAEGTLYKGYIVFQMPQNATEYWDLKLDYTIDGTEYSAISVIDVPASAKRRINTFTGTDNVKYIVAFIEPHQPKVALNDMVAGVFRMENMMSFPVVNDLKLKIDPRMPSMGNHGSPNNVDLTQSTSDEFYHGKLSLTMTGYWKINLQLVNASNDVLKGETVTESNEASSIFFEVEF</sequence>
<evidence type="ECO:0000313" key="2">
    <source>
        <dbReference type="EMBL" id="UPQ78167.1"/>
    </source>
</evidence>
<evidence type="ECO:0008006" key="4">
    <source>
        <dbReference type="Google" id="ProtNLM"/>
    </source>
</evidence>
<gene>
    <name evidence="2" type="ORF">M0M57_11090</name>
</gene>
<dbReference type="Proteomes" id="UP000830583">
    <property type="component" value="Chromosome"/>
</dbReference>
<feature type="signal peptide" evidence="1">
    <location>
        <begin position="1"/>
        <end position="20"/>
    </location>
</feature>
<protein>
    <recommendedName>
        <fullName evidence="4">YtkA-like domain-containing protein</fullName>
    </recommendedName>
</protein>
<dbReference type="PROSITE" id="PS51257">
    <property type="entry name" value="PROKAR_LIPOPROTEIN"/>
    <property type="match status" value="1"/>
</dbReference>
<dbReference type="RefSeq" id="WP_248433094.1">
    <property type="nucleotide sequence ID" value="NZ_CP096205.1"/>
</dbReference>
<reference evidence="2" key="1">
    <citation type="submission" date="2022-04" db="EMBL/GenBank/DDBJ databases">
        <title>Consumption of N2O by Flavobacterium azooxidireducens sp. nov. isolated from Decomposing Leaf Litter of Phragmites australis (Cav.).</title>
        <authorList>
            <person name="Behrendt U."/>
            <person name="Spanner T."/>
            <person name="Augustin J."/>
            <person name="Horn M.A."/>
            <person name="Kolb S."/>
            <person name="Ulrich A."/>
        </authorList>
    </citation>
    <scope>NUCLEOTIDE SEQUENCE</scope>
    <source>
        <strain evidence="2">IGB 4-14</strain>
    </source>
</reference>
<feature type="chain" id="PRO_5046328995" description="YtkA-like domain-containing protein" evidence="1">
    <location>
        <begin position="21"/>
        <end position="279"/>
    </location>
</feature>
<proteinExistence type="predicted"/>
<keyword evidence="3" id="KW-1185">Reference proteome</keyword>
<name>A0ABY4KBJ4_9FLAO</name>
<dbReference type="EMBL" id="CP096205">
    <property type="protein sequence ID" value="UPQ78167.1"/>
    <property type="molecule type" value="Genomic_DNA"/>
</dbReference>
<evidence type="ECO:0000313" key="3">
    <source>
        <dbReference type="Proteomes" id="UP000830583"/>
    </source>
</evidence>
<accession>A0ABY4KBJ4</accession>
<evidence type="ECO:0000256" key="1">
    <source>
        <dbReference type="SAM" id="SignalP"/>
    </source>
</evidence>
<organism evidence="2 3">
    <name type="scientific">Flavobacterium azooxidireducens</name>
    <dbReference type="NCBI Taxonomy" id="1871076"/>
    <lineage>
        <taxon>Bacteria</taxon>
        <taxon>Pseudomonadati</taxon>
        <taxon>Bacteroidota</taxon>
        <taxon>Flavobacteriia</taxon>
        <taxon>Flavobacteriales</taxon>
        <taxon>Flavobacteriaceae</taxon>
        <taxon>Flavobacterium</taxon>
    </lineage>
</organism>